<name>A0A074RIK9_9AGAM</name>
<evidence type="ECO:0000313" key="3">
    <source>
        <dbReference type="EMBL" id="KEP45215.1"/>
    </source>
</evidence>
<feature type="transmembrane region" description="Helical" evidence="2">
    <location>
        <begin position="7"/>
        <end position="29"/>
    </location>
</feature>
<dbReference type="OrthoDB" id="10363561at2759"/>
<evidence type="ECO:0000256" key="1">
    <source>
        <dbReference type="SAM" id="MobiDB-lite"/>
    </source>
</evidence>
<dbReference type="AlphaFoldDB" id="A0A074RIK9"/>
<feature type="region of interest" description="Disordered" evidence="1">
    <location>
        <begin position="79"/>
        <end position="108"/>
    </location>
</feature>
<protein>
    <submittedName>
        <fullName evidence="3">Putative transmembrane protein</fullName>
    </submittedName>
</protein>
<keyword evidence="2" id="KW-0472">Membrane</keyword>
<accession>A0A074RIK9</accession>
<keyword evidence="2 3" id="KW-0812">Transmembrane</keyword>
<dbReference type="EMBL" id="AZST01002085">
    <property type="protein sequence ID" value="KEP45215.1"/>
    <property type="molecule type" value="Genomic_DNA"/>
</dbReference>
<feature type="non-terminal residue" evidence="3">
    <location>
        <position position="362"/>
    </location>
</feature>
<dbReference type="Proteomes" id="UP000027456">
    <property type="component" value="Unassembled WGS sequence"/>
</dbReference>
<evidence type="ECO:0000256" key="2">
    <source>
        <dbReference type="SAM" id="Phobius"/>
    </source>
</evidence>
<reference evidence="3 4" key="1">
    <citation type="submission" date="2013-12" db="EMBL/GenBank/DDBJ databases">
        <authorList>
            <person name="Cubeta M."/>
            <person name="Pakala S."/>
            <person name="Fedorova N."/>
            <person name="Thomas E."/>
            <person name="Dean R."/>
            <person name="Jabaji S."/>
            <person name="Neate S."/>
            <person name="Toda T."/>
            <person name="Tavantzis S."/>
            <person name="Vilgalys R."/>
            <person name="Bharathan N."/>
            <person name="Pakala S."/>
            <person name="Losada L.S."/>
            <person name="Zafar N."/>
            <person name="Nierman W."/>
        </authorList>
    </citation>
    <scope>NUCLEOTIDE SEQUENCE [LARGE SCALE GENOMIC DNA]</scope>
    <source>
        <strain evidence="3 4">123E</strain>
    </source>
</reference>
<dbReference type="HOGENOM" id="CLU_788858_0_0_1"/>
<gene>
    <name evidence="3" type="ORF">V565_301480</name>
</gene>
<evidence type="ECO:0000313" key="4">
    <source>
        <dbReference type="Proteomes" id="UP000027456"/>
    </source>
</evidence>
<organism evidence="3 4">
    <name type="scientific">Rhizoctonia solani 123E</name>
    <dbReference type="NCBI Taxonomy" id="1423351"/>
    <lineage>
        <taxon>Eukaryota</taxon>
        <taxon>Fungi</taxon>
        <taxon>Dikarya</taxon>
        <taxon>Basidiomycota</taxon>
        <taxon>Agaricomycotina</taxon>
        <taxon>Agaricomycetes</taxon>
        <taxon>Cantharellales</taxon>
        <taxon>Ceratobasidiaceae</taxon>
        <taxon>Rhizoctonia</taxon>
    </lineage>
</organism>
<comment type="caution">
    <text evidence="3">The sequence shown here is derived from an EMBL/GenBank/DDBJ whole genome shotgun (WGS) entry which is preliminary data.</text>
</comment>
<sequence length="362" mass="38472">MSLDINWIILIAVFTALVIEVLAAVAYVFENCWTFDTPRTRTFHGDKAIRDFVPDVYTAVWTSEVIGVDKKQSGAIQGRVDPLAPSFGQKHRPSPRTGPTNRKLTPDNGPLIRVAARISSWMTALASRTIATVKPMRDGNIETQSPSHTKVEPTVGTCTTTDSSLTSQRHHPQGAMLGLACSSGVVAFQGIKAQTSTYMSTSISPAGDARLLVTQKVLKVSAVEGLHVPGYQSLTVSRNAGALGSTLTIVQPTVRVSAGAINRAGSLAAIGGRRGNCTRAPSKPPKKPYHPTHLFKVGAKEVPRGLKDAAAIFGPAQLAIAHLEPEALPAQKSHPAPVFTPGTEPVPIIPAKRRLRAGVLET</sequence>
<keyword evidence="4" id="KW-1185">Reference proteome</keyword>
<proteinExistence type="predicted"/>
<feature type="compositionally biased region" description="Polar residues" evidence="1">
    <location>
        <begin position="156"/>
        <end position="167"/>
    </location>
</feature>
<keyword evidence="2" id="KW-1133">Transmembrane helix</keyword>
<feature type="region of interest" description="Disordered" evidence="1">
    <location>
        <begin position="138"/>
        <end position="169"/>
    </location>
</feature>